<dbReference type="PANTHER" id="PTHR30349">
    <property type="entry name" value="PHAGE INTEGRASE-RELATED"/>
    <property type="match status" value="1"/>
</dbReference>
<feature type="domain" description="Tyr recombinase" evidence="6">
    <location>
        <begin position="171"/>
        <end position="343"/>
    </location>
</feature>
<dbReference type="InterPro" id="IPR013762">
    <property type="entry name" value="Integrase-like_cat_sf"/>
</dbReference>
<dbReference type="Gene3D" id="1.10.150.130">
    <property type="match status" value="1"/>
</dbReference>
<comment type="caution">
    <text evidence="8">The sequence shown here is derived from an EMBL/GenBank/DDBJ whole genome shotgun (WGS) entry which is preliminary data.</text>
</comment>
<dbReference type="InterPro" id="IPR011010">
    <property type="entry name" value="DNA_brk_join_enz"/>
</dbReference>
<proteinExistence type="inferred from homology"/>
<dbReference type="InterPro" id="IPR002104">
    <property type="entry name" value="Integrase_catalytic"/>
</dbReference>
<evidence type="ECO:0000256" key="4">
    <source>
        <dbReference type="ARBA" id="ARBA00023172"/>
    </source>
</evidence>
<evidence type="ECO:0000256" key="3">
    <source>
        <dbReference type="ARBA" id="ARBA00023125"/>
    </source>
</evidence>
<dbReference type="Proteomes" id="UP000604473">
    <property type="component" value="Unassembled WGS sequence"/>
</dbReference>
<dbReference type="Gene3D" id="1.10.443.10">
    <property type="entry name" value="Intergrase catalytic core"/>
    <property type="match status" value="1"/>
</dbReference>
<sequence>MGSGLKRSRQYPGATSYFDRHGKRRWRFRKGGFSAELGIDYGSEDFIRRYEAALEGHRTRGGVGAGRAKPGSVGLLVSKWYRSQDFLALEASTQRVYRGVVESFRQQHGDKPVHLMQLRHVQDLLAAKADTPAAANNLRKRLIQLLDYAITLEWRTDNPARATKPYKVATEGFHTWTEAEEIAKFIQTHPEGTEAHRVMTLMAYTGAARVDAVQLGPWNIKDGRFQYRRQKTKKSNGRLISIPVHPDLAAVLAKLPSDRPYISTRRGTARTAAGLGNLMQRWTREADLPACSSHGLRKACARRLAEAGATTNQIASVTGHKTLALVQHYTAAAEREGLADSAFEKLLARPNGERNLANLPDWFANIDTKSLKGKEK</sequence>
<evidence type="ECO:0000256" key="1">
    <source>
        <dbReference type="ARBA" id="ARBA00008857"/>
    </source>
</evidence>
<keyword evidence="3 5" id="KW-0238">DNA-binding</keyword>
<dbReference type="SUPFAM" id="SSF56349">
    <property type="entry name" value="DNA breaking-rejoining enzymes"/>
    <property type="match status" value="1"/>
</dbReference>
<keyword evidence="9" id="KW-1185">Reference proteome</keyword>
<protein>
    <submittedName>
        <fullName evidence="8">Tyrosine-type recombinase/integrase</fullName>
    </submittedName>
</protein>
<evidence type="ECO:0000313" key="8">
    <source>
        <dbReference type="EMBL" id="MBL3610745.1"/>
    </source>
</evidence>
<reference evidence="8 9" key="1">
    <citation type="submission" date="2021-01" db="EMBL/GenBank/DDBJ databases">
        <title>Draft genomes of Rhodovulum sulfidophilum.</title>
        <authorList>
            <person name="Guzman M.S."/>
        </authorList>
    </citation>
    <scope>NUCLEOTIDE SEQUENCE [LARGE SCALE GENOMIC DNA]</scope>
    <source>
        <strain evidence="8 9">AB35</strain>
    </source>
</reference>
<dbReference type="PROSITE" id="PS51900">
    <property type="entry name" value="CB"/>
    <property type="match status" value="1"/>
</dbReference>
<keyword evidence="4" id="KW-0233">DNA recombination</keyword>
<dbReference type="PANTHER" id="PTHR30349:SF41">
    <property type="entry name" value="INTEGRASE_RECOMBINASE PROTEIN MJ0367-RELATED"/>
    <property type="match status" value="1"/>
</dbReference>
<evidence type="ECO:0000256" key="2">
    <source>
        <dbReference type="ARBA" id="ARBA00022908"/>
    </source>
</evidence>
<dbReference type="Pfam" id="PF00589">
    <property type="entry name" value="Phage_integrase"/>
    <property type="match status" value="1"/>
</dbReference>
<dbReference type="InterPro" id="IPR050090">
    <property type="entry name" value="Tyrosine_recombinase_XerCD"/>
</dbReference>
<evidence type="ECO:0000259" key="6">
    <source>
        <dbReference type="PROSITE" id="PS51898"/>
    </source>
</evidence>
<dbReference type="RefSeq" id="WP_202250338.1">
    <property type="nucleotide sequence ID" value="NZ_JAESJJ010000033.1"/>
</dbReference>
<evidence type="ECO:0000256" key="5">
    <source>
        <dbReference type="PROSITE-ProRule" id="PRU01248"/>
    </source>
</evidence>
<organism evidence="8 9">
    <name type="scientific">Rhodovulum sulfidophilum</name>
    <name type="common">Rhodobacter sulfidophilus</name>
    <dbReference type="NCBI Taxonomy" id="35806"/>
    <lineage>
        <taxon>Bacteria</taxon>
        <taxon>Pseudomonadati</taxon>
        <taxon>Pseudomonadota</taxon>
        <taxon>Alphaproteobacteria</taxon>
        <taxon>Rhodobacterales</taxon>
        <taxon>Paracoccaceae</taxon>
        <taxon>Rhodovulum</taxon>
    </lineage>
</organism>
<dbReference type="InterPro" id="IPR010998">
    <property type="entry name" value="Integrase_recombinase_N"/>
</dbReference>
<keyword evidence="2" id="KW-0229">DNA integration</keyword>
<gene>
    <name evidence="8" type="ORF">JMM60_18465</name>
</gene>
<name>A0ABS1S091_RHOSU</name>
<evidence type="ECO:0000259" key="7">
    <source>
        <dbReference type="PROSITE" id="PS51900"/>
    </source>
</evidence>
<accession>A0ABS1S091</accession>
<dbReference type="EMBL" id="JAESJJ010000033">
    <property type="protein sequence ID" value="MBL3610745.1"/>
    <property type="molecule type" value="Genomic_DNA"/>
</dbReference>
<evidence type="ECO:0000313" key="9">
    <source>
        <dbReference type="Proteomes" id="UP000604473"/>
    </source>
</evidence>
<feature type="domain" description="Core-binding (CB)" evidence="7">
    <location>
        <begin position="71"/>
        <end position="150"/>
    </location>
</feature>
<dbReference type="InterPro" id="IPR044068">
    <property type="entry name" value="CB"/>
</dbReference>
<dbReference type="PROSITE" id="PS51898">
    <property type="entry name" value="TYR_RECOMBINASE"/>
    <property type="match status" value="1"/>
</dbReference>
<comment type="similarity">
    <text evidence="1">Belongs to the 'phage' integrase family.</text>
</comment>